<comment type="similarity">
    <text evidence="7">Belongs to the glycosyltransferase 87 family.</text>
</comment>
<dbReference type="GO" id="GO:0005886">
    <property type="term" value="C:plasma membrane"/>
    <property type="evidence" value="ECO:0007669"/>
    <property type="project" value="UniProtKB-SubCell"/>
</dbReference>
<proteinExistence type="inferred from homology"/>
<evidence type="ECO:0000256" key="3">
    <source>
        <dbReference type="ARBA" id="ARBA00022679"/>
    </source>
</evidence>
<dbReference type="Pfam" id="PF09594">
    <property type="entry name" value="GT87"/>
    <property type="match status" value="1"/>
</dbReference>
<keyword evidence="2" id="KW-1003">Cell membrane</keyword>
<feature type="transmembrane region" description="Helical" evidence="8">
    <location>
        <begin position="136"/>
        <end position="154"/>
    </location>
</feature>
<evidence type="ECO:0000256" key="2">
    <source>
        <dbReference type="ARBA" id="ARBA00022475"/>
    </source>
</evidence>
<dbReference type="AlphaFoldDB" id="A0A562UW05"/>
<comment type="subcellular location">
    <subcellularLocation>
        <location evidence="1">Cell membrane</location>
        <topology evidence="1">Multi-pass membrane protein</topology>
    </subcellularLocation>
</comment>
<sequence length="372" mass="40061">MRWAWVILGAGGLAWLAHIFNMGSWPVLPLDASVYWAGGIQALSGEPSLIYRGETFDQYLAELHGLPNGSDLRFPYPPSLLLLLWPLGLLPFEFAWATFVVVGMAAFFLIARKFVDQITAVGMILAMGGPIHSIQLGQNGFYTAALLAGGLLALQRSKVLAGVLIGVLAFKPHLAIVGFFALLIWREWRALGWAIGTVLAMAVLSAVVFGPSIWLEFIAGNVSFADEVATSRRETLLKNFHQTTLSLTIPVLGMTGGLVAQALVALVALAVAAKVKERHLAIVGVLAATLLVAPYSFIYDSTMLVLACAILIHHDRQLSLGLALLIALTGLWFYTYVTIVPFVAATILVLAWMKDQNAGLPLTNSMSLGEPK</sequence>
<protein>
    <submittedName>
        <fullName evidence="9">Uncharacterized protein DUF2029</fullName>
    </submittedName>
</protein>
<evidence type="ECO:0000256" key="6">
    <source>
        <dbReference type="ARBA" id="ARBA00023136"/>
    </source>
</evidence>
<keyword evidence="3" id="KW-0808">Transferase</keyword>
<comment type="caution">
    <text evidence="9">The sequence shown here is derived from an EMBL/GenBank/DDBJ whole genome shotgun (WGS) entry which is preliminary data.</text>
</comment>
<evidence type="ECO:0000313" key="10">
    <source>
        <dbReference type="Proteomes" id="UP000320547"/>
    </source>
</evidence>
<feature type="transmembrane region" description="Helical" evidence="8">
    <location>
        <begin position="318"/>
        <end position="351"/>
    </location>
</feature>
<evidence type="ECO:0000256" key="4">
    <source>
        <dbReference type="ARBA" id="ARBA00022692"/>
    </source>
</evidence>
<accession>A0A562UW05</accession>
<feature type="transmembrane region" description="Helical" evidence="8">
    <location>
        <begin position="94"/>
        <end position="115"/>
    </location>
</feature>
<keyword evidence="6 8" id="KW-0472">Membrane</keyword>
<dbReference type="EMBL" id="VLLK01000001">
    <property type="protein sequence ID" value="TWJ09812.1"/>
    <property type="molecule type" value="Genomic_DNA"/>
</dbReference>
<organism evidence="9 10">
    <name type="scientific">Altererythrobacter ishigakiensis</name>
    <dbReference type="NCBI Taxonomy" id="476157"/>
    <lineage>
        <taxon>Bacteria</taxon>
        <taxon>Pseudomonadati</taxon>
        <taxon>Pseudomonadota</taxon>
        <taxon>Alphaproteobacteria</taxon>
        <taxon>Sphingomonadales</taxon>
        <taxon>Erythrobacteraceae</taxon>
        <taxon>Altererythrobacter</taxon>
    </lineage>
</organism>
<dbReference type="RefSeq" id="WP_067600339.1">
    <property type="nucleotide sequence ID" value="NZ_CP015963.1"/>
</dbReference>
<keyword evidence="5 8" id="KW-1133">Transmembrane helix</keyword>
<dbReference type="GO" id="GO:0016758">
    <property type="term" value="F:hexosyltransferase activity"/>
    <property type="evidence" value="ECO:0007669"/>
    <property type="project" value="InterPro"/>
</dbReference>
<dbReference type="Proteomes" id="UP000320547">
    <property type="component" value="Unassembled WGS sequence"/>
</dbReference>
<dbReference type="InterPro" id="IPR018584">
    <property type="entry name" value="GT87"/>
</dbReference>
<reference evidence="9 10" key="1">
    <citation type="submission" date="2019-07" db="EMBL/GenBank/DDBJ databases">
        <title>Genomic Encyclopedia of Archaeal and Bacterial Type Strains, Phase II (KMG-II): from individual species to whole genera.</title>
        <authorList>
            <person name="Goeker M."/>
        </authorList>
    </citation>
    <scope>NUCLEOTIDE SEQUENCE [LARGE SCALE GENOMIC DNA]</scope>
    <source>
        <strain evidence="9 10">ATCC BAA-2084</strain>
    </source>
</reference>
<evidence type="ECO:0000313" key="9">
    <source>
        <dbReference type="EMBL" id="TWJ09812.1"/>
    </source>
</evidence>
<feature type="transmembrane region" description="Helical" evidence="8">
    <location>
        <begin position="160"/>
        <end position="184"/>
    </location>
</feature>
<feature type="transmembrane region" description="Helical" evidence="8">
    <location>
        <begin position="280"/>
        <end position="298"/>
    </location>
</feature>
<evidence type="ECO:0000256" key="8">
    <source>
        <dbReference type="SAM" id="Phobius"/>
    </source>
</evidence>
<keyword evidence="4 8" id="KW-0812">Transmembrane</keyword>
<gene>
    <name evidence="9" type="ORF">JN10_1458</name>
</gene>
<keyword evidence="10" id="KW-1185">Reference proteome</keyword>
<name>A0A562UW05_9SPHN</name>
<evidence type="ECO:0000256" key="5">
    <source>
        <dbReference type="ARBA" id="ARBA00022989"/>
    </source>
</evidence>
<evidence type="ECO:0000256" key="7">
    <source>
        <dbReference type="ARBA" id="ARBA00024033"/>
    </source>
</evidence>
<feature type="transmembrane region" description="Helical" evidence="8">
    <location>
        <begin position="191"/>
        <end position="214"/>
    </location>
</feature>
<feature type="transmembrane region" description="Helical" evidence="8">
    <location>
        <begin position="247"/>
        <end position="273"/>
    </location>
</feature>
<dbReference type="OrthoDB" id="7679563at2"/>
<dbReference type="STRING" id="476157.GCA_001663155_01895"/>
<evidence type="ECO:0000256" key="1">
    <source>
        <dbReference type="ARBA" id="ARBA00004651"/>
    </source>
</evidence>